<organism evidence="2 3">
    <name type="scientific">Amycolatopsis iheyensis</name>
    <dbReference type="NCBI Taxonomy" id="2945988"/>
    <lineage>
        <taxon>Bacteria</taxon>
        <taxon>Bacillati</taxon>
        <taxon>Actinomycetota</taxon>
        <taxon>Actinomycetes</taxon>
        <taxon>Pseudonocardiales</taxon>
        <taxon>Pseudonocardiaceae</taxon>
        <taxon>Amycolatopsis</taxon>
    </lineage>
</organism>
<reference evidence="2" key="1">
    <citation type="submission" date="2022-06" db="EMBL/GenBank/DDBJ databases">
        <title>Amycolatopsis iheyaensis sp. nov., a new species of the genus Amycolatopsis isolated from soil in Iheya island, Japan.</title>
        <authorList>
            <person name="Ngamcharungchit C."/>
            <person name="Kanto H."/>
            <person name="Take A."/>
            <person name="Intra B."/>
            <person name="Matsumoto A."/>
            <person name="Panbangred W."/>
            <person name="Inahashi Y."/>
        </authorList>
    </citation>
    <scope>NUCLEOTIDE SEQUENCE</scope>
    <source>
        <strain evidence="2">OK19-0408</strain>
    </source>
</reference>
<dbReference type="Gene3D" id="2.130.10.10">
    <property type="entry name" value="YVTN repeat-like/Quinoprotein amine dehydrogenase"/>
    <property type="match status" value="2"/>
</dbReference>
<sequence>MTRIRVLLCVVLLTAGCGTNPPSPAPPQLPPAAEPAVAPPVARAPAGRTVPVGGLPEGIVADGVTHRVAVAVRNPDRLVLLDAGTGAVVTSVALPGHVRHLQLAAPGGPVLVPAETSGRLLTVAPDSGRVTGSVPTGSSPHDATRAGNGRIFVANENGRSVAVVEDGRVVHTFTDVTQPAGLAPVGTLVSLVDVRQNDLTVYDAASLTRVARLPAGAGPTHVVADRRGHLAVTDTRGDAVLTYDPAAPAHALGRLALPGKPYGVTYDPARDRLWVTLTARNEVVGIDLSGASPRETSRLPTVRQPNTVAVDPGTGTLFVTGTTEGVVEVIPAP</sequence>
<dbReference type="InterPro" id="IPR015943">
    <property type="entry name" value="WD40/YVTN_repeat-like_dom_sf"/>
</dbReference>
<name>A0A9X2SPP7_9PSEU</name>
<dbReference type="AlphaFoldDB" id="A0A9X2SPP7"/>
<proteinExistence type="predicted"/>
<comment type="caution">
    <text evidence="2">The sequence shown here is derived from an EMBL/GenBank/DDBJ whole genome shotgun (WGS) entry which is preliminary data.</text>
</comment>
<dbReference type="RefSeq" id="WP_257925561.1">
    <property type="nucleotide sequence ID" value="NZ_JAMXQV010000029.1"/>
</dbReference>
<dbReference type="SUPFAM" id="SSF51004">
    <property type="entry name" value="C-terminal (heme d1) domain of cytochrome cd1-nitrite reductase"/>
    <property type="match status" value="1"/>
</dbReference>
<dbReference type="PROSITE" id="PS51257">
    <property type="entry name" value="PROKAR_LIPOPROTEIN"/>
    <property type="match status" value="1"/>
</dbReference>
<dbReference type="Proteomes" id="UP001144096">
    <property type="component" value="Unassembled WGS sequence"/>
</dbReference>
<dbReference type="InterPro" id="IPR011048">
    <property type="entry name" value="Haem_d1_sf"/>
</dbReference>
<evidence type="ECO:0000256" key="1">
    <source>
        <dbReference type="SAM" id="MobiDB-lite"/>
    </source>
</evidence>
<feature type="region of interest" description="Disordered" evidence="1">
    <location>
        <begin position="126"/>
        <end position="146"/>
    </location>
</feature>
<dbReference type="PANTHER" id="PTHR47197">
    <property type="entry name" value="PROTEIN NIRF"/>
    <property type="match status" value="1"/>
</dbReference>
<keyword evidence="3" id="KW-1185">Reference proteome</keyword>
<gene>
    <name evidence="2" type="ORF">M8542_39805</name>
</gene>
<dbReference type="EMBL" id="JAMXQV010000029">
    <property type="protein sequence ID" value="MCR6488993.1"/>
    <property type="molecule type" value="Genomic_DNA"/>
</dbReference>
<accession>A0A9X2SPP7</accession>
<dbReference type="PANTHER" id="PTHR47197:SF3">
    <property type="entry name" value="DIHYDRO-HEME D1 DEHYDROGENASE"/>
    <property type="match status" value="1"/>
</dbReference>
<protein>
    <submittedName>
        <fullName evidence="2">YncE family protein</fullName>
    </submittedName>
</protein>
<dbReference type="InterPro" id="IPR051200">
    <property type="entry name" value="Host-pathogen_enzymatic-act"/>
</dbReference>
<evidence type="ECO:0000313" key="3">
    <source>
        <dbReference type="Proteomes" id="UP001144096"/>
    </source>
</evidence>
<evidence type="ECO:0000313" key="2">
    <source>
        <dbReference type="EMBL" id="MCR6488993.1"/>
    </source>
</evidence>